<dbReference type="InterPro" id="IPR002372">
    <property type="entry name" value="PQQ_rpt_dom"/>
</dbReference>
<dbReference type="InterPro" id="IPR011047">
    <property type="entry name" value="Quinoprotein_ADH-like_sf"/>
</dbReference>
<sequence>MSPAHFHRRDVLRTSAIGLASGVAGCVRFSSPEPPDPPPFGPPGTDWPMYGYDHGTTGHSPNATGPQSEPTLEWGIEPSDGKAPGFAIHDDIMIVSGDDTLRCFDLTAGEQRWSTDIEGPAGVALDAECCYVRGDGTQLNAYRLDDGGVQWKVNADGELLAPVLSDGEMYVLDGSEVVRSIDTNTGDVQWQTTVESDIFTNSPTICHLSTDGTYLAVSTFGTVVVLDTDNGTERVRLPSASRPVGVIVADGVLYLSGRTLRAWDIERDELLWEQDLESLTTYSIGLSRDIVYAGVDTFRMFDRASGEPRSQIGLDSREMIHLPVRGENTVFIASGQGGILSDINAIDVGDTSLQWHLNFDGGSAANLAVVGDRLLVAAVEGGLYSFSD</sequence>
<dbReference type="SMART" id="SM00564">
    <property type="entry name" value="PQQ"/>
    <property type="match status" value="4"/>
</dbReference>
<dbReference type="PANTHER" id="PTHR34512:SF30">
    <property type="entry name" value="OUTER MEMBRANE PROTEIN ASSEMBLY FACTOR BAMB"/>
    <property type="match status" value="1"/>
</dbReference>
<accession>A0AAE3K5R7</accession>
<dbReference type="Gene3D" id="2.130.10.10">
    <property type="entry name" value="YVTN repeat-like/Quinoprotein amine dehydrogenase"/>
    <property type="match status" value="1"/>
</dbReference>
<dbReference type="Gene3D" id="2.40.10.480">
    <property type="match status" value="1"/>
</dbReference>
<keyword evidence="3" id="KW-1185">Reference proteome</keyword>
<evidence type="ECO:0000313" key="2">
    <source>
        <dbReference type="EMBL" id="MCL9813625.1"/>
    </source>
</evidence>
<dbReference type="Pfam" id="PF13360">
    <property type="entry name" value="PQQ_2"/>
    <property type="match status" value="2"/>
</dbReference>
<name>A0AAE3K5R7_9EURY</name>
<dbReference type="InterPro" id="IPR018391">
    <property type="entry name" value="PQQ_b-propeller_rpt"/>
</dbReference>
<protein>
    <submittedName>
        <fullName evidence="2">PQQ-like beta-propeller repeat protein</fullName>
    </submittedName>
</protein>
<reference evidence="2 3" key="1">
    <citation type="journal article" date="2022" name="Syst. Appl. Microbiol.">
        <title>Natronocalculus amylovorans gen. nov., sp. nov., and Natranaeroarchaeum aerophilus sp. nov., dominant culturable amylolytic natronoarchaea from hypersaline soda lakes in southwestern Siberia.</title>
        <authorList>
            <person name="Sorokin D.Y."/>
            <person name="Elcheninov A.G."/>
            <person name="Khizhniak T.V."/>
            <person name="Koenen M."/>
            <person name="Bale N.J."/>
            <person name="Damste J.S.S."/>
            <person name="Kublanov I.V."/>
        </authorList>
    </citation>
    <scope>NUCLEOTIDE SEQUENCE [LARGE SCALE GENOMIC DNA]</scope>
    <source>
        <strain evidence="2 3">AArc-St1-1</strain>
    </source>
</reference>
<organism evidence="2 3">
    <name type="scientific">Natranaeroarchaeum aerophilus</name>
    <dbReference type="NCBI Taxonomy" id="2917711"/>
    <lineage>
        <taxon>Archaea</taxon>
        <taxon>Methanobacteriati</taxon>
        <taxon>Methanobacteriota</taxon>
        <taxon>Stenosarchaea group</taxon>
        <taxon>Halobacteria</taxon>
        <taxon>Halobacteriales</taxon>
        <taxon>Natronoarchaeaceae</taxon>
        <taxon>Natranaeroarchaeum</taxon>
    </lineage>
</organism>
<dbReference type="PANTHER" id="PTHR34512">
    <property type="entry name" value="CELL SURFACE PROTEIN"/>
    <property type="match status" value="1"/>
</dbReference>
<dbReference type="EMBL" id="JAKRVY010000003">
    <property type="protein sequence ID" value="MCL9813625.1"/>
    <property type="molecule type" value="Genomic_DNA"/>
</dbReference>
<feature type="domain" description="Pyrrolo-quinoline quinone repeat" evidence="1">
    <location>
        <begin position="98"/>
        <end position="194"/>
    </location>
</feature>
<dbReference type="Proteomes" id="UP001202674">
    <property type="component" value="Unassembled WGS sequence"/>
</dbReference>
<dbReference type="AlphaFoldDB" id="A0AAE3K5R7"/>
<comment type="caution">
    <text evidence="2">The sequence shown here is derived from an EMBL/GenBank/DDBJ whole genome shotgun (WGS) entry which is preliminary data.</text>
</comment>
<dbReference type="RefSeq" id="WP_250596166.1">
    <property type="nucleotide sequence ID" value="NZ_JAKRVY010000003.1"/>
</dbReference>
<dbReference type="SUPFAM" id="SSF50998">
    <property type="entry name" value="Quinoprotein alcohol dehydrogenase-like"/>
    <property type="match status" value="1"/>
</dbReference>
<feature type="domain" description="Pyrrolo-quinoline quinone repeat" evidence="1">
    <location>
        <begin position="210"/>
        <end position="386"/>
    </location>
</feature>
<evidence type="ECO:0000259" key="1">
    <source>
        <dbReference type="Pfam" id="PF13360"/>
    </source>
</evidence>
<dbReference type="InterPro" id="IPR015943">
    <property type="entry name" value="WD40/YVTN_repeat-like_dom_sf"/>
</dbReference>
<evidence type="ECO:0000313" key="3">
    <source>
        <dbReference type="Proteomes" id="UP001202674"/>
    </source>
</evidence>
<proteinExistence type="predicted"/>
<gene>
    <name evidence="2" type="ORF">AArcSt11_08170</name>
</gene>